<keyword evidence="5" id="KW-1185">Reference proteome</keyword>
<sequence length="248" mass="25850">MNESPQPPTPADGDGHPERVTGTATGRRVLLTAAAVLAVLAIALLTAGGLRQEPAPPQADTVPTASGGVSGPPAGPDENQSGNHEGHDASGPPRGAVLSKSAPERIAIPALGVDSTLLDLGLDAEKAMETPDDPDRAGWFTPGPTPGELGPAVIAGHVTWNEEPAVFFELGKAEKGTLIEVGRADGKTAVFTVDRTVRYAKDEFPTVEVYRNLDHAGLRLITCGGEYDETTRRYSDNVVVYASLTSVR</sequence>
<dbReference type="Proteomes" id="UP001431429">
    <property type="component" value="Unassembled WGS sequence"/>
</dbReference>
<dbReference type="NCBIfam" id="NF033748">
    <property type="entry name" value="class_F_sortase"/>
    <property type="match status" value="1"/>
</dbReference>
<dbReference type="Gene3D" id="2.40.260.10">
    <property type="entry name" value="Sortase"/>
    <property type="match status" value="1"/>
</dbReference>
<dbReference type="Pfam" id="PF04203">
    <property type="entry name" value="Sortase"/>
    <property type="match status" value="1"/>
</dbReference>
<dbReference type="EMBL" id="JAMQAW010000012">
    <property type="protein sequence ID" value="MCM2389900.1"/>
    <property type="molecule type" value="Genomic_DNA"/>
</dbReference>
<organism evidence="4 5">
    <name type="scientific">Streptomyces albipurpureus</name>
    <dbReference type="NCBI Taxonomy" id="2897419"/>
    <lineage>
        <taxon>Bacteria</taxon>
        <taxon>Bacillati</taxon>
        <taxon>Actinomycetota</taxon>
        <taxon>Actinomycetes</taxon>
        <taxon>Kitasatosporales</taxon>
        <taxon>Streptomycetaceae</taxon>
        <taxon>Streptomyces</taxon>
    </lineage>
</organism>
<dbReference type="InterPro" id="IPR023365">
    <property type="entry name" value="Sortase_dom-sf"/>
</dbReference>
<evidence type="ECO:0000256" key="1">
    <source>
        <dbReference type="ARBA" id="ARBA00022801"/>
    </source>
</evidence>
<proteinExistence type="predicted"/>
<evidence type="ECO:0000313" key="4">
    <source>
        <dbReference type="EMBL" id="MCM2389900.1"/>
    </source>
</evidence>
<comment type="caution">
    <text evidence="4">The sequence shown here is derived from an EMBL/GenBank/DDBJ whole genome shotgun (WGS) entry which is preliminary data.</text>
</comment>
<keyword evidence="3" id="KW-0812">Transmembrane</keyword>
<feature type="region of interest" description="Disordered" evidence="2">
    <location>
        <begin position="1"/>
        <end position="24"/>
    </location>
</feature>
<evidence type="ECO:0000256" key="2">
    <source>
        <dbReference type="SAM" id="MobiDB-lite"/>
    </source>
</evidence>
<accession>A0ABT0UP77</accession>
<evidence type="ECO:0000313" key="5">
    <source>
        <dbReference type="Proteomes" id="UP001431429"/>
    </source>
</evidence>
<feature type="region of interest" description="Disordered" evidence="2">
    <location>
        <begin position="52"/>
        <end position="98"/>
    </location>
</feature>
<evidence type="ECO:0000256" key="3">
    <source>
        <dbReference type="SAM" id="Phobius"/>
    </source>
</evidence>
<keyword evidence="3" id="KW-1133">Transmembrane helix</keyword>
<reference evidence="4" key="1">
    <citation type="submission" date="2022-06" db="EMBL/GenBank/DDBJ databases">
        <title>Genome public.</title>
        <authorList>
            <person name="Sun Q."/>
        </authorList>
    </citation>
    <scope>NUCLEOTIDE SEQUENCE</scope>
    <source>
        <strain evidence="4">CWNU-1</strain>
    </source>
</reference>
<gene>
    <name evidence="4" type="ORF">NBG84_16655</name>
</gene>
<dbReference type="InterPro" id="IPR042001">
    <property type="entry name" value="Sortase_F"/>
</dbReference>
<dbReference type="RefSeq" id="WP_250920240.1">
    <property type="nucleotide sequence ID" value="NZ_JAMQAW010000012.1"/>
</dbReference>
<keyword evidence="1" id="KW-0378">Hydrolase</keyword>
<dbReference type="SUPFAM" id="SSF63817">
    <property type="entry name" value="Sortase"/>
    <property type="match status" value="1"/>
</dbReference>
<protein>
    <submittedName>
        <fullName evidence="4">Class F sortase</fullName>
    </submittedName>
</protein>
<name>A0ABT0UP77_9ACTN</name>
<keyword evidence="3" id="KW-0472">Membrane</keyword>
<feature type="compositionally biased region" description="Pro residues" evidence="2">
    <location>
        <begin position="1"/>
        <end position="10"/>
    </location>
</feature>
<dbReference type="InterPro" id="IPR005754">
    <property type="entry name" value="Sortase"/>
</dbReference>
<feature type="transmembrane region" description="Helical" evidence="3">
    <location>
        <begin position="29"/>
        <end position="50"/>
    </location>
</feature>
<dbReference type="CDD" id="cd05829">
    <property type="entry name" value="Sortase_F"/>
    <property type="match status" value="1"/>
</dbReference>